<dbReference type="OrthoDB" id="3351993at2759"/>
<feature type="transmembrane region" description="Helical" evidence="1">
    <location>
        <begin position="162"/>
        <end position="183"/>
    </location>
</feature>
<feature type="transmembrane region" description="Helical" evidence="1">
    <location>
        <begin position="108"/>
        <end position="127"/>
    </location>
</feature>
<sequence length="253" mass="27829">MVSAIAQAANHSISLYNTIIVLYLCYLHLICQLMLVVGSMQKEKMGDLAPNVGAVAKIISSLPHWSWHGFGLYVWFHARRFGSQPECNAATKLIVFGRELSATGSGRVVSLVFFSISVTVILSVPVITLAGVGLLLTFLIKAILPLTGSFTHRLPASPRTSFIKILFVNIYITLCFIVQWIYVVVTIEQTIQRNPVIHNGPRFPISFGQIFPVVTIGACLISIYNDLQDCRREPPISQGNDLNDLGTSIKADV</sequence>
<evidence type="ECO:0000313" key="3">
    <source>
        <dbReference type="Proteomes" id="UP000054477"/>
    </source>
</evidence>
<reference evidence="2 3" key="1">
    <citation type="submission" date="2014-04" db="EMBL/GenBank/DDBJ databases">
        <authorList>
            <consortium name="DOE Joint Genome Institute"/>
            <person name="Kuo A."/>
            <person name="Kohler A."/>
            <person name="Nagy L.G."/>
            <person name="Floudas D."/>
            <person name="Copeland A."/>
            <person name="Barry K.W."/>
            <person name="Cichocki N."/>
            <person name="Veneault-Fourrey C."/>
            <person name="LaButti K."/>
            <person name="Lindquist E.A."/>
            <person name="Lipzen A."/>
            <person name="Lundell T."/>
            <person name="Morin E."/>
            <person name="Murat C."/>
            <person name="Sun H."/>
            <person name="Tunlid A."/>
            <person name="Henrissat B."/>
            <person name="Grigoriev I.V."/>
            <person name="Hibbett D.S."/>
            <person name="Martin F."/>
            <person name="Nordberg H.P."/>
            <person name="Cantor M.N."/>
            <person name="Hua S.X."/>
        </authorList>
    </citation>
    <scope>NUCLEOTIDE SEQUENCE [LARGE SCALE GENOMIC DNA]</scope>
    <source>
        <strain evidence="2 3">LaAM-08-1</strain>
    </source>
</reference>
<reference evidence="3" key="2">
    <citation type="submission" date="2015-01" db="EMBL/GenBank/DDBJ databases">
        <title>Evolutionary Origins and Diversification of the Mycorrhizal Mutualists.</title>
        <authorList>
            <consortium name="DOE Joint Genome Institute"/>
            <consortium name="Mycorrhizal Genomics Consortium"/>
            <person name="Kohler A."/>
            <person name="Kuo A."/>
            <person name="Nagy L.G."/>
            <person name="Floudas D."/>
            <person name="Copeland A."/>
            <person name="Barry K.W."/>
            <person name="Cichocki N."/>
            <person name="Veneault-Fourrey C."/>
            <person name="LaButti K."/>
            <person name="Lindquist E.A."/>
            <person name="Lipzen A."/>
            <person name="Lundell T."/>
            <person name="Morin E."/>
            <person name="Murat C."/>
            <person name="Riley R."/>
            <person name="Ohm R."/>
            <person name="Sun H."/>
            <person name="Tunlid A."/>
            <person name="Henrissat B."/>
            <person name="Grigoriev I.V."/>
            <person name="Hibbett D.S."/>
            <person name="Martin F."/>
        </authorList>
    </citation>
    <scope>NUCLEOTIDE SEQUENCE [LARGE SCALE GENOMIC DNA]</scope>
    <source>
        <strain evidence="3">LaAM-08-1</strain>
    </source>
</reference>
<dbReference type="AlphaFoldDB" id="A0A0C9WT15"/>
<keyword evidence="1" id="KW-0472">Membrane</keyword>
<keyword evidence="1" id="KW-0812">Transmembrane</keyword>
<accession>A0A0C9WT15</accession>
<dbReference type="Proteomes" id="UP000054477">
    <property type="component" value="Unassembled WGS sequence"/>
</dbReference>
<feature type="transmembrane region" description="Helical" evidence="1">
    <location>
        <begin position="203"/>
        <end position="224"/>
    </location>
</feature>
<feature type="transmembrane region" description="Helical" evidence="1">
    <location>
        <begin position="133"/>
        <end position="150"/>
    </location>
</feature>
<gene>
    <name evidence="2" type="ORF">K443DRAFT_340751</name>
</gene>
<proteinExistence type="predicted"/>
<dbReference type="HOGENOM" id="CLU_1098643_0_0_1"/>
<organism evidence="2 3">
    <name type="scientific">Laccaria amethystina LaAM-08-1</name>
    <dbReference type="NCBI Taxonomy" id="1095629"/>
    <lineage>
        <taxon>Eukaryota</taxon>
        <taxon>Fungi</taxon>
        <taxon>Dikarya</taxon>
        <taxon>Basidiomycota</taxon>
        <taxon>Agaricomycotina</taxon>
        <taxon>Agaricomycetes</taxon>
        <taxon>Agaricomycetidae</taxon>
        <taxon>Agaricales</taxon>
        <taxon>Agaricineae</taxon>
        <taxon>Hydnangiaceae</taxon>
        <taxon>Laccaria</taxon>
    </lineage>
</organism>
<name>A0A0C9WT15_9AGAR</name>
<keyword evidence="3" id="KW-1185">Reference proteome</keyword>
<feature type="transmembrane region" description="Helical" evidence="1">
    <location>
        <begin position="20"/>
        <end position="38"/>
    </location>
</feature>
<dbReference type="EMBL" id="KN838772">
    <property type="protein sequence ID" value="KIJ94970.1"/>
    <property type="molecule type" value="Genomic_DNA"/>
</dbReference>
<keyword evidence="1" id="KW-1133">Transmembrane helix</keyword>
<protein>
    <submittedName>
        <fullName evidence="2">Uncharacterized protein</fullName>
    </submittedName>
</protein>
<evidence type="ECO:0000256" key="1">
    <source>
        <dbReference type="SAM" id="Phobius"/>
    </source>
</evidence>
<evidence type="ECO:0000313" key="2">
    <source>
        <dbReference type="EMBL" id="KIJ94970.1"/>
    </source>
</evidence>